<feature type="compositionally biased region" description="Basic residues" evidence="2">
    <location>
        <begin position="1"/>
        <end position="16"/>
    </location>
</feature>
<dbReference type="Gene3D" id="3.30.40.10">
    <property type="entry name" value="Zinc/RING finger domain, C3HC4 (zinc finger)"/>
    <property type="match status" value="1"/>
</dbReference>
<dbReference type="VEuPathDB" id="FungiDB:BO80DRAFT_458836"/>
<name>A0A395GMS9_9EURO</name>
<evidence type="ECO:0000313" key="4">
    <source>
        <dbReference type="Proteomes" id="UP000249402"/>
    </source>
</evidence>
<feature type="region of interest" description="Disordered" evidence="2">
    <location>
        <begin position="1"/>
        <end position="52"/>
    </location>
</feature>
<feature type="region of interest" description="Disordered" evidence="2">
    <location>
        <begin position="164"/>
        <end position="241"/>
    </location>
</feature>
<feature type="compositionally biased region" description="Polar residues" evidence="2">
    <location>
        <begin position="212"/>
        <end position="230"/>
    </location>
</feature>
<evidence type="ECO:0000313" key="3">
    <source>
        <dbReference type="EMBL" id="RAK96662.1"/>
    </source>
</evidence>
<dbReference type="STRING" id="1448316.A0A395GMS9"/>
<dbReference type="InterPro" id="IPR013083">
    <property type="entry name" value="Znf_RING/FYVE/PHD"/>
</dbReference>
<feature type="compositionally biased region" description="Polar residues" evidence="2">
    <location>
        <begin position="184"/>
        <end position="199"/>
    </location>
</feature>
<dbReference type="OrthoDB" id="336088at2759"/>
<reference evidence="3 4" key="1">
    <citation type="submission" date="2018-02" db="EMBL/GenBank/DDBJ databases">
        <title>The genomes of Aspergillus section Nigri reveals drivers in fungal speciation.</title>
        <authorList>
            <consortium name="DOE Joint Genome Institute"/>
            <person name="Vesth T.C."/>
            <person name="Nybo J."/>
            <person name="Theobald S."/>
            <person name="Brandl J."/>
            <person name="Frisvad J.C."/>
            <person name="Nielsen K.F."/>
            <person name="Lyhne E.K."/>
            <person name="Kogle M.E."/>
            <person name="Kuo A."/>
            <person name="Riley R."/>
            <person name="Clum A."/>
            <person name="Nolan M."/>
            <person name="Lipzen A."/>
            <person name="Salamov A."/>
            <person name="Henrissat B."/>
            <person name="Wiebenga A."/>
            <person name="De vries R.P."/>
            <person name="Grigoriev I.V."/>
            <person name="Mortensen U.H."/>
            <person name="Andersen M.R."/>
            <person name="Baker S.E."/>
        </authorList>
    </citation>
    <scope>NUCLEOTIDE SEQUENCE [LARGE SCALE GENOMIC DNA]</scope>
    <source>
        <strain evidence="3 4">CBS 121593</strain>
    </source>
</reference>
<keyword evidence="1" id="KW-0175">Coiled coil</keyword>
<sequence length="362" mass="40766">MRSQGVRKTRSRRPTRGRQNTRLEQAVASNRIGNQEPGQPATPPPSALQPRKSWADTLAALEIESLAYQTQRYREWRRTGSHHEDYCRVCFKPDSLEPCLTCRLAFHNECMPAGWLRTSQDQLFCVICVRRGWHTDPPALTPPVSPRIAEASDGLAAATSATALNASARPSPHLDTILPDRQSENSSIHGQRSSDQQALQALAPSPGIPLEHNSTNENDTTPLESSQTSARRPRKSRYMSLPSDVDASLNVLYRELESNSTLRLEIEELRRENARHLQTIKIRDLSLMALRRDLESSRCLDQEYEKLRENAVQLENAKKELEELRARNGALEAELQIAREAGAEARALVDDWKGKLSQLLNN</sequence>
<evidence type="ECO:0000256" key="2">
    <source>
        <dbReference type="SAM" id="MobiDB-lite"/>
    </source>
</evidence>
<dbReference type="RefSeq" id="XP_025570990.1">
    <property type="nucleotide sequence ID" value="XM_025722306.1"/>
</dbReference>
<dbReference type="SUPFAM" id="SSF57903">
    <property type="entry name" value="FYVE/PHD zinc finger"/>
    <property type="match status" value="1"/>
</dbReference>
<feature type="compositionally biased region" description="Polar residues" evidence="2">
    <location>
        <begin position="27"/>
        <end position="37"/>
    </location>
</feature>
<organism evidence="3 4">
    <name type="scientific">Aspergillus ibericus CBS 121593</name>
    <dbReference type="NCBI Taxonomy" id="1448316"/>
    <lineage>
        <taxon>Eukaryota</taxon>
        <taxon>Fungi</taxon>
        <taxon>Dikarya</taxon>
        <taxon>Ascomycota</taxon>
        <taxon>Pezizomycotina</taxon>
        <taxon>Eurotiomycetes</taxon>
        <taxon>Eurotiomycetidae</taxon>
        <taxon>Eurotiales</taxon>
        <taxon>Aspergillaceae</taxon>
        <taxon>Aspergillus</taxon>
        <taxon>Aspergillus subgen. Circumdati</taxon>
    </lineage>
</organism>
<dbReference type="EMBL" id="KZ824472">
    <property type="protein sequence ID" value="RAK96662.1"/>
    <property type="molecule type" value="Genomic_DNA"/>
</dbReference>
<protein>
    <recommendedName>
        <fullName evidence="5">Zinc finger PHD-type domain-containing protein</fullName>
    </recommendedName>
</protein>
<dbReference type="AlphaFoldDB" id="A0A395GMS9"/>
<keyword evidence="4" id="KW-1185">Reference proteome</keyword>
<dbReference type="InterPro" id="IPR011011">
    <property type="entry name" value="Znf_FYVE_PHD"/>
</dbReference>
<feature type="coiled-coil region" evidence="1">
    <location>
        <begin position="259"/>
        <end position="341"/>
    </location>
</feature>
<dbReference type="Proteomes" id="UP000249402">
    <property type="component" value="Unassembled WGS sequence"/>
</dbReference>
<evidence type="ECO:0000256" key="1">
    <source>
        <dbReference type="SAM" id="Coils"/>
    </source>
</evidence>
<accession>A0A395GMS9</accession>
<dbReference type="GeneID" id="37227171"/>
<proteinExistence type="predicted"/>
<gene>
    <name evidence="3" type="ORF">BO80DRAFT_458836</name>
</gene>
<evidence type="ECO:0008006" key="5">
    <source>
        <dbReference type="Google" id="ProtNLM"/>
    </source>
</evidence>